<organism evidence="2">
    <name type="scientific">plant metagenome</name>
    <dbReference type="NCBI Taxonomy" id="1297885"/>
    <lineage>
        <taxon>unclassified sequences</taxon>
        <taxon>metagenomes</taxon>
        <taxon>organismal metagenomes</taxon>
    </lineage>
</organism>
<evidence type="ECO:0008006" key="6">
    <source>
        <dbReference type="Google" id="ProtNLM"/>
    </source>
</evidence>
<name>A0A484RV84_9ZZZZ</name>
<feature type="compositionally biased region" description="Basic and acidic residues" evidence="1">
    <location>
        <begin position="11"/>
        <end position="23"/>
    </location>
</feature>
<sequence>MTWSAAQYTRFKAERTRPGRDPDAVTPDDGTVLPPFPRLFLLAEKP</sequence>
<gene>
    <name evidence="2" type="ORF">BRI6_3977</name>
    <name evidence="3" type="ORF">BRI9_4037</name>
    <name evidence="4" type="ORF">IVO3_4036</name>
    <name evidence="5" type="ORF">RAN7_3968</name>
</gene>
<feature type="region of interest" description="Disordered" evidence="1">
    <location>
        <begin position="1"/>
        <end position="30"/>
    </location>
</feature>
<dbReference type="EMBL" id="CAADIK010000071">
    <property type="protein sequence ID" value="VFR89522.1"/>
    <property type="molecule type" value="Genomic_DNA"/>
</dbReference>
<evidence type="ECO:0000313" key="3">
    <source>
        <dbReference type="EMBL" id="VFR89522.1"/>
    </source>
</evidence>
<evidence type="ECO:0000256" key="1">
    <source>
        <dbReference type="SAM" id="MobiDB-lite"/>
    </source>
</evidence>
<evidence type="ECO:0000313" key="4">
    <source>
        <dbReference type="EMBL" id="VFR97957.1"/>
    </source>
</evidence>
<dbReference type="EMBL" id="CAADII010000008">
    <property type="protein sequence ID" value="VFR53340.1"/>
    <property type="molecule type" value="Genomic_DNA"/>
</dbReference>
<proteinExistence type="predicted"/>
<evidence type="ECO:0000313" key="2">
    <source>
        <dbReference type="EMBL" id="VFR53340.1"/>
    </source>
</evidence>
<evidence type="ECO:0000313" key="5">
    <source>
        <dbReference type="EMBL" id="VFS29338.1"/>
    </source>
</evidence>
<dbReference type="EMBL" id="CAADIP010000054">
    <property type="protein sequence ID" value="VFR97957.1"/>
    <property type="molecule type" value="Genomic_DNA"/>
</dbReference>
<dbReference type="AlphaFoldDB" id="A0A484RV84"/>
<accession>A0A484RV84</accession>
<protein>
    <recommendedName>
        <fullName evidence="6">Trans-aconitate 2-methyltransferase</fullName>
    </recommendedName>
</protein>
<reference evidence="2" key="1">
    <citation type="submission" date="2019-03" db="EMBL/GenBank/DDBJ databases">
        <authorList>
            <person name="Danneels B."/>
        </authorList>
    </citation>
    <scope>NUCLEOTIDE SEQUENCE</scope>
</reference>
<dbReference type="EMBL" id="CAADIZ010000050">
    <property type="protein sequence ID" value="VFS29338.1"/>
    <property type="molecule type" value="Genomic_DNA"/>
</dbReference>